<protein>
    <submittedName>
        <fullName evidence="3">Glycogen debranching protein</fullName>
    </submittedName>
</protein>
<dbReference type="InterPro" id="IPR012341">
    <property type="entry name" value="6hp_glycosidase-like_sf"/>
</dbReference>
<dbReference type="GO" id="GO:0004135">
    <property type="term" value="F:amylo-alpha-1,6-glucosidase activity"/>
    <property type="evidence" value="ECO:0007669"/>
    <property type="project" value="InterPro"/>
</dbReference>
<reference evidence="3 4" key="2">
    <citation type="submission" date="2018-03" db="EMBL/GenBank/DDBJ databases">
        <title>The ancient ancestry and fast evolution of plastids.</title>
        <authorList>
            <person name="Moore K.R."/>
            <person name="Magnabosco C."/>
            <person name="Momper L."/>
            <person name="Gold D.A."/>
            <person name="Bosak T."/>
            <person name="Fournier G.P."/>
        </authorList>
    </citation>
    <scope>NUCLEOTIDE SEQUENCE [LARGE SCALE GENOMIC DNA]</scope>
    <source>
        <strain evidence="3 4">CCAP 1448/3</strain>
    </source>
</reference>
<evidence type="ECO:0000313" key="4">
    <source>
        <dbReference type="Proteomes" id="UP000238762"/>
    </source>
</evidence>
<dbReference type="InterPro" id="IPR010401">
    <property type="entry name" value="AGL/Gdb1"/>
</dbReference>
<comment type="caution">
    <text evidence="3">The sequence shown here is derived from an EMBL/GenBank/DDBJ whole genome shotgun (WGS) entry which is preliminary data.</text>
</comment>
<dbReference type="PANTHER" id="PTHR10569">
    <property type="entry name" value="GLYCOGEN DEBRANCHING ENZYME"/>
    <property type="match status" value="1"/>
</dbReference>
<feature type="domain" description="Glycogen debranching enzyme C-terminal" evidence="1">
    <location>
        <begin position="288"/>
        <end position="651"/>
    </location>
</feature>
<dbReference type="PANTHER" id="PTHR10569:SF2">
    <property type="entry name" value="GLYCOGEN DEBRANCHING ENZYME"/>
    <property type="match status" value="1"/>
</dbReference>
<dbReference type="InterPro" id="IPR008928">
    <property type="entry name" value="6-hairpin_glycosidase_sf"/>
</dbReference>
<keyword evidence="4" id="KW-1185">Reference proteome</keyword>
<dbReference type="NCBIfam" id="TIGR01561">
    <property type="entry name" value="gde_arch"/>
    <property type="match status" value="1"/>
</dbReference>
<dbReference type="Pfam" id="PF06202">
    <property type="entry name" value="GDE_C"/>
    <property type="match status" value="1"/>
</dbReference>
<dbReference type="GO" id="GO:0004134">
    <property type="term" value="F:4-alpha-glucanotransferase activity"/>
    <property type="evidence" value="ECO:0007669"/>
    <property type="project" value="InterPro"/>
</dbReference>
<dbReference type="Pfam" id="PF12439">
    <property type="entry name" value="GDE_N"/>
    <property type="match status" value="1"/>
</dbReference>
<evidence type="ECO:0000259" key="2">
    <source>
        <dbReference type="Pfam" id="PF12439"/>
    </source>
</evidence>
<dbReference type="FunFam" id="1.50.10.10:FF:000073">
    <property type="entry name" value="Glycogen debranching enzyme, hypothetical (TreX-like)"/>
    <property type="match status" value="1"/>
</dbReference>
<evidence type="ECO:0000313" key="3">
    <source>
        <dbReference type="EMBL" id="PSB02864.1"/>
    </source>
</evidence>
<dbReference type="AlphaFoldDB" id="A0A2T1C3S1"/>
<dbReference type="EMBL" id="PVWJ01000047">
    <property type="protein sequence ID" value="PSB02864.1"/>
    <property type="molecule type" value="Genomic_DNA"/>
</dbReference>
<accession>A0A2T1C3S1</accession>
<name>A0A2T1C3S1_9CYAN</name>
<dbReference type="SUPFAM" id="SSF48208">
    <property type="entry name" value="Six-hairpin glycosidases"/>
    <property type="match status" value="1"/>
</dbReference>
<dbReference type="Proteomes" id="UP000238762">
    <property type="component" value="Unassembled WGS sequence"/>
</dbReference>
<proteinExistence type="predicted"/>
<organism evidence="3 4">
    <name type="scientific">Merismopedia glauca CCAP 1448/3</name>
    <dbReference type="NCBI Taxonomy" id="1296344"/>
    <lineage>
        <taxon>Bacteria</taxon>
        <taxon>Bacillati</taxon>
        <taxon>Cyanobacteriota</taxon>
        <taxon>Cyanophyceae</taxon>
        <taxon>Synechococcales</taxon>
        <taxon>Merismopediaceae</taxon>
        <taxon>Merismopedia</taxon>
    </lineage>
</organism>
<feature type="domain" description="Glycogen debranching enzyme bacterial and archaeal type N-terminal" evidence="2">
    <location>
        <begin position="19"/>
        <end position="239"/>
    </location>
</feature>
<reference evidence="3 4" key="1">
    <citation type="submission" date="2018-02" db="EMBL/GenBank/DDBJ databases">
        <authorList>
            <person name="Cohen D.B."/>
            <person name="Kent A.D."/>
        </authorList>
    </citation>
    <scope>NUCLEOTIDE SEQUENCE [LARGE SCALE GENOMIC DNA]</scope>
    <source>
        <strain evidence="3 4">CCAP 1448/3</strain>
    </source>
</reference>
<sequence length="658" mass="73791">MSLEFGREICGRLDLAESKEWLVTNGIGGYASGTVAGVLTRRYHGLLMAALEPPLGRTLLLTKLDETAQYGDGDRCYPLHTNRWADGIISPEGYQYLESFALEGTIPVWRFAMADALLEKRVWMQQGANTTYVQYTLRRGTQPLKLKVKAMVNYREDHGSTQADSWRMSIDSVPQGVCVTAYPGAVPLYLCADRGDVSLNHNWYYRFELAVEQYRGLSDKEDHLHAATFTATLNPTEAIAFVASTEKQVDLNGETALKHNCDRQQKLIGLWKSGNALNPAWVNQLVLAADQFIVDRSVPEEPQGKTIIAGYHWFGDWGRDTMISLPGLTLSTGRPEIARSILITFARYVDRGMLPNRFPDRGEAPEYNTVDATLWYFEAVRAYYSQTEDDELLHELFPVLADIINWHCLGTRYQIHLDPADGLLYAGEPGVQLTWMDAKVGDWVVTPRIGKPVEVNALWYNALRTMAKFARQLAKPYQEYEAIAERAHIRFSRFWNQDLGYCYDVLDGPDGDDPSLRPNQIFAVSLPESPLTPAQQKGVVDTCGRVLLTSHGLRSLSPDSPQYQGTYGGNQYQRDGAYHQGTVWGWLLGSFVLAHLRVYQNPQQARQFLTPMANHLSAAGLGTLSEIFDGDPPLNPRGCIAQAWTVAEVLRAWVATEN</sequence>
<dbReference type="GO" id="GO:0005980">
    <property type="term" value="P:glycogen catabolic process"/>
    <property type="evidence" value="ECO:0007669"/>
    <property type="project" value="InterPro"/>
</dbReference>
<dbReference type="OrthoDB" id="9761875at2"/>
<dbReference type="InterPro" id="IPR032790">
    <property type="entry name" value="GDE_C"/>
</dbReference>
<evidence type="ECO:0000259" key="1">
    <source>
        <dbReference type="Pfam" id="PF06202"/>
    </source>
</evidence>
<dbReference type="Gene3D" id="1.50.10.10">
    <property type="match status" value="1"/>
</dbReference>
<gene>
    <name evidence="3" type="ORF">C7B64_11255</name>
</gene>
<dbReference type="InterPro" id="IPR024742">
    <property type="entry name" value="Glycogen_debranch_N"/>
</dbReference>
<dbReference type="RefSeq" id="WP_106288749.1">
    <property type="nucleotide sequence ID" value="NZ_CAWNTC010000037.1"/>
</dbReference>
<dbReference type="InterPro" id="IPR006451">
    <property type="entry name" value="Glycogen_debranch_arc"/>
</dbReference>